<evidence type="ECO:0000313" key="8">
    <source>
        <dbReference type="Proteomes" id="UP001165740"/>
    </source>
</evidence>
<dbReference type="Proteomes" id="UP001165740">
    <property type="component" value="Chromosome 2"/>
</dbReference>
<dbReference type="OrthoDB" id="64220at2759"/>
<dbReference type="Gene3D" id="3.40.50.880">
    <property type="match status" value="1"/>
</dbReference>
<keyword evidence="5 7" id="KW-0378">Hydrolase</keyword>
<comment type="catalytic activity">
    <reaction evidence="7">
        <text>(6S)-5,6,7,8-tetrahydrofolyl-(gamma-L-Glu)(n) + (n-1) H2O = (6S)-5,6,7,8-tetrahydrofolate + (n-1) L-glutamate</text>
        <dbReference type="Rhea" id="RHEA:56784"/>
        <dbReference type="Rhea" id="RHEA-COMP:14738"/>
        <dbReference type="ChEBI" id="CHEBI:15377"/>
        <dbReference type="ChEBI" id="CHEBI:29985"/>
        <dbReference type="ChEBI" id="CHEBI:57453"/>
        <dbReference type="ChEBI" id="CHEBI:141005"/>
        <dbReference type="EC" id="3.4.19.9"/>
    </reaction>
</comment>
<evidence type="ECO:0000256" key="3">
    <source>
        <dbReference type="ARBA" id="ARBA00022525"/>
    </source>
</evidence>
<dbReference type="InterPro" id="IPR015527">
    <property type="entry name" value="Pept_C26_g-glut_hydrolase"/>
</dbReference>
<dbReference type="PANTHER" id="PTHR11315">
    <property type="entry name" value="PROTEASE FAMILY C26 GAMMA-GLUTAMYL HYDROLASE"/>
    <property type="match status" value="1"/>
</dbReference>
<evidence type="ECO:0000256" key="7">
    <source>
        <dbReference type="PROSITE-ProRule" id="PRU00607"/>
    </source>
</evidence>
<comment type="subcellular location">
    <subcellularLocation>
        <location evidence="1">Secreted</location>
        <location evidence="1">Extracellular space</location>
    </subcellularLocation>
</comment>
<protein>
    <recommendedName>
        <fullName evidence="7">folate gamma-glutamyl hydrolase</fullName>
        <ecNumber evidence="7">3.4.19.9</ecNumber>
    </recommendedName>
</protein>
<organism evidence="8 9">
    <name type="scientific">Biomphalaria glabrata</name>
    <name type="common">Bloodfluke planorb</name>
    <name type="synonym">Freshwater snail</name>
    <dbReference type="NCBI Taxonomy" id="6526"/>
    <lineage>
        <taxon>Eukaryota</taxon>
        <taxon>Metazoa</taxon>
        <taxon>Spiralia</taxon>
        <taxon>Lophotrochozoa</taxon>
        <taxon>Mollusca</taxon>
        <taxon>Gastropoda</taxon>
        <taxon>Heterobranchia</taxon>
        <taxon>Euthyneura</taxon>
        <taxon>Panpulmonata</taxon>
        <taxon>Hygrophila</taxon>
        <taxon>Lymnaeoidea</taxon>
        <taxon>Planorbidae</taxon>
        <taxon>Biomphalaria</taxon>
    </lineage>
</organism>
<accession>A0A9W2ZJJ0</accession>
<evidence type="ECO:0000256" key="4">
    <source>
        <dbReference type="ARBA" id="ARBA00022729"/>
    </source>
</evidence>
<name>A0A9W2ZJJ0_BIOGL</name>
<dbReference type="GO" id="GO:0046900">
    <property type="term" value="P:tetrahydrofolylpolyglutamate metabolic process"/>
    <property type="evidence" value="ECO:0007669"/>
    <property type="project" value="TreeGrafter"/>
</dbReference>
<dbReference type="GO" id="GO:0034722">
    <property type="term" value="F:gamma-glutamyl-peptidase activity"/>
    <property type="evidence" value="ECO:0007669"/>
    <property type="project" value="UniProtKB-UniRule"/>
</dbReference>
<dbReference type="InterPro" id="IPR011697">
    <property type="entry name" value="Peptidase_C26"/>
</dbReference>
<dbReference type="OMA" id="IHYHQWC"/>
<dbReference type="PROSITE" id="PS51273">
    <property type="entry name" value="GATASE_TYPE_1"/>
    <property type="match status" value="1"/>
</dbReference>
<feature type="active site" evidence="7">
    <location>
        <position position="246"/>
    </location>
</feature>
<dbReference type="InterPro" id="IPR029062">
    <property type="entry name" value="Class_I_gatase-like"/>
</dbReference>
<dbReference type="AlphaFoldDB" id="A0A9W2ZJJ0"/>
<reference evidence="9" key="1">
    <citation type="submission" date="2025-08" db="UniProtKB">
        <authorList>
            <consortium name="RefSeq"/>
        </authorList>
    </citation>
    <scope>IDENTIFICATION</scope>
</reference>
<dbReference type="GO" id="GO:0005773">
    <property type="term" value="C:vacuole"/>
    <property type="evidence" value="ECO:0007669"/>
    <property type="project" value="TreeGrafter"/>
</dbReference>
<proteinExistence type="inferred from homology"/>
<dbReference type="EC" id="3.4.19.9" evidence="7"/>
<evidence type="ECO:0000256" key="6">
    <source>
        <dbReference type="PIRSR" id="PIRSR615527-1"/>
    </source>
</evidence>
<comment type="similarity">
    <text evidence="2">Belongs to the peptidase C26 family.</text>
</comment>
<evidence type="ECO:0000256" key="2">
    <source>
        <dbReference type="ARBA" id="ARBA00011083"/>
    </source>
</evidence>
<keyword evidence="4" id="KW-0732">Signal</keyword>
<dbReference type="PANTHER" id="PTHR11315:SF0">
    <property type="entry name" value="FOLATE GAMMA-GLUTAMYL HYDROLASE"/>
    <property type="match status" value="1"/>
</dbReference>
<evidence type="ECO:0000256" key="5">
    <source>
        <dbReference type="ARBA" id="ARBA00022801"/>
    </source>
</evidence>
<dbReference type="Pfam" id="PF07722">
    <property type="entry name" value="Peptidase_C26"/>
    <property type="match status" value="1"/>
</dbReference>
<dbReference type="PROSITE" id="PS51275">
    <property type="entry name" value="PEPTIDASE_C26_GGH"/>
    <property type="match status" value="1"/>
</dbReference>
<dbReference type="FunFam" id="3.40.50.880:FF:000024">
    <property type="entry name" value="Folate gamma-glutamyl hydrolase"/>
    <property type="match status" value="1"/>
</dbReference>
<dbReference type="SUPFAM" id="SSF52317">
    <property type="entry name" value="Class I glutamine amidotransferase-like"/>
    <property type="match status" value="1"/>
</dbReference>
<sequence>MTQIKNILKIATTLFILCSTVLKLSFAFPLSSSNNRPIIGVLTEPTEGSQQLGQEYIHTTYVHYLEMAGARVVPVRGKQPKEYYKALFNNINGVFFPGGAADLMSGPYAQSGRYLYDLAIQANDRGDYFPIWGTCLGLELLTVLTAKKNYLKNTDTDNMTLPLRLEKGFDQSRLFKNMPVELIKIISTEPVTQNNHIWSLLTEDYKNIPVLNTFYQVLSTNVGRDNKEFVSTFEGFKYPFYGVQWHPEKNVFFWPNNQVINHDSNAIKVSQYFANFFVDEARKSSHHFNSSDTEARAVIENALRVFVPNFNVYEDYLFNYTNNYFTNKFSVISHG</sequence>
<feature type="active site" description="Nucleophile" evidence="6 7">
    <location>
        <position position="135"/>
    </location>
</feature>
<evidence type="ECO:0000256" key="1">
    <source>
        <dbReference type="ARBA" id="ARBA00004239"/>
    </source>
</evidence>
<feature type="active site" description="Proton donor" evidence="6">
    <location>
        <position position="246"/>
    </location>
</feature>
<dbReference type="RefSeq" id="XP_055875171.1">
    <property type="nucleotide sequence ID" value="XM_056019196.1"/>
</dbReference>
<evidence type="ECO:0000313" key="9">
    <source>
        <dbReference type="RefSeq" id="XP_055875171.1"/>
    </source>
</evidence>
<keyword evidence="3" id="KW-0964">Secreted</keyword>
<dbReference type="GO" id="GO:0005576">
    <property type="term" value="C:extracellular region"/>
    <property type="evidence" value="ECO:0007669"/>
    <property type="project" value="UniProtKB-SubCell"/>
</dbReference>
<dbReference type="GeneID" id="106078575"/>
<keyword evidence="8" id="KW-1185">Reference proteome</keyword>
<gene>
    <name evidence="9" type="primary">LOC106078575</name>
</gene>